<evidence type="ECO:0000313" key="3">
    <source>
        <dbReference type="Proteomes" id="UP001139450"/>
    </source>
</evidence>
<dbReference type="EMBL" id="JALJEJ010000004">
    <property type="protein sequence ID" value="MCJ8210185.1"/>
    <property type="molecule type" value="Genomic_DNA"/>
</dbReference>
<accession>A0A9X1X4E8</accession>
<proteinExistence type="predicted"/>
<comment type="caution">
    <text evidence="2">The sequence shown here is derived from an EMBL/GenBank/DDBJ whole genome shotgun (WGS) entry which is preliminary data.</text>
</comment>
<evidence type="ECO:0000313" key="2">
    <source>
        <dbReference type="EMBL" id="MCJ8210185.1"/>
    </source>
</evidence>
<evidence type="ECO:0000259" key="1">
    <source>
        <dbReference type="SMART" id="SM00953"/>
    </source>
</evidence>
<protein>
    <submittedName>
        <fullName evidence="2">RES family NAD+ phosphorylase</fullName>
    </submittedName>
</protein>
<organism evidence="2 3">
    <name type="scientific">Mucilaginibacter straminoryzae</name>
    <dbReference type="NCBI Taxonomy" id="2932774"/>
    <lineage>
        <taxon>Bacteria</taxon>
        <taxon>Pseudomonadati</taxon>
        <taxon>Bacteroidota</taxon>
        <taxon>Sphingobacteriia</taxon>
        <taxon>Sphingobacteriales</taxon>
        <taxon>Sphingobacteriaceae</taxon>
        <taxon>Mucilaginibacter</taxon>
    </lineage>
</organism>
<reference evidence="2" key="1">
    <citation type="submission" date="2022-04" db="EMBL/GenBank/DDBJ databases">
        <title>Mucilaginibacter sp. RS28 isolated from freshwater.</title>
        <authorList>
            <person name="Ko S.-R."/>
        </authorList>
    </citation>
    <scope>NUCLEOTIDE SEQUENCE</scope>
    <source>
        <strain evidence="2">RS28</strain>
    </source>
</reference>
<dbReference type="SMART" id="SM00953">
    <property type="entry name" value="RES"/>
    <property type="match status" value="1"/>
</dbReference>
<sequence length="149" mass="16907">MLVYRIALTKYAHSLVASGRAGRWNPNDTNVIYTSGSRSLACLENVVHRSQLGLTQLFNVMTIEVSEKLKKDVVQLNDLPFDWKNFHQMPFTQHLGQKWLNAGRTALLQIPSSIIPEEVNILLNPAHPDFKHIHLVSSDSFVFDARIKS</sequence>
<dbReference type="InterPro" id="IPR014914">
    <property type="entry name" value="RES_dom"/>
</dbReference>
<dbReference type="Pfam" id="PF08808">
    <property type="entry name" value="RES"/>
    <property type="match status" value="1"/>
</dbReference>
<feature type="domain" description="RES" evidence="1">
    <location>
        <begin position="7"/>
        <end position="137"/>
    </location>
</feature>
<dbReference type="Proteomes" id="UP001139450">
    <property type="component" value="Unassembled WGS sequence"/>
</dbReference>
<keyword evidence="3" id="KW-1185">Reference proteome</keyword>
<name>A0A9X1X4E8_9SPHI</name>
<gene>
    <name evidence="2" type="ORF">MUY27_10725</name>
</gene>
<dbReference type="AlphaFoldDB" id="A0A9X1X4E8"/>
<dbReference type="RefSeq" id="WP_245130023.1">
    <property type="nucleotide sequence ID" value="NZ_JALJEJ010000004.1"/>
</dbReference>